<name>A0A842JC29_9ACTN</name>
<evidence type="ECO:0000313" key="2">
    <source>
        <dbReference type="Proteomes" id="UP000587396"/>
    </source>
</evidence>
<sequence>MSGLQDIGYRPRGRTPIEDTEDEIALALATLLLLHPEWFEAFPSVLDNEMRAAIHGVFGELLEDDGDAAETLKTSSLSDKAKWQALGMGNIGSALFGGIPSTGTVLLRECVAESECLGYGNHITCRMQEQG</sequence>
<evidence type="ECO:0000313" key="1">
    <source>
        <dbReference type="EMBL" id="MBC2889772.1"/>
    </source>
</evidence>
<comment type="caution">
    <text evidence="1">The sequence shown here is derived from an EMBL/GenBank/DDBJ whole genome shotgun (WGS) entry which is preliminary data.</text>
</comment>
<dbReference type="Proteomes" id="UP000587396">
    <property type="component" value="Unassembled WGS sequence"/>
</dbReference>
<reference evidence="1 2" key="1">
    <citation type="submission" date="2020-08" db="EMBL/GenBank/DDBJ databases">
        <authorList>
            <person name="Liu C."/>
            <person name="Sun Q."/>
        </authorList>
    </citation>
    <scope>NUCLEOTIDE SEQUENCE [LARGE SCALE GENOMIC DNA]</scope>
    <source>
        <strain evidence="1 2">N22</strain>
    </source>
</reference>
<proteinExistence type="predicted"/>
<keyword evidence="2" id="KW-1185">Reference proteome</keyword>
<gene>
    <name evidence="1" type="ORF">H7313_10545</name>
</gene>
<protein>
    <submittedName>
        <fullName evidence="1">Uncharacterized protein</fullName>
    </submittedName>
</protein>
<organism evidence="1 2">
    <name type="scientific">Gordonibacter massiliensis</name>
    <name type="common">ex Traore et al. 2017</name>
    <dbReference type="NCBI Taxonomy" id="1841863"/>
    <lineage>
        <taxon>Bacteria</taxon>
        <taxon>Bacillati</taxon>
        <taxon>Actinomycetota</taxon>
        <taxon>Coriobacteriia</taxon>
        <taxon>Eggerthellales</taxon>
        <taxon>Eggerthellaceae</taxon>
        <taxon>Gordonibacter</taxon>
    </lineage>
</organism>
<dbReference type="RefSeq" id="WP_185905597.1">
    <property type="nucleotide sequence ID" value="NZ_JACMSE010000007.1"/>
</dbReference>
<dbReference type="EMBL" id="JACMSE010000007">
    <property type="protein sequence ID" value="MBC2889772.1"/>
    <property type="molecule type" value="Genomic_DNA"/>
</dbReference>
<accession>A0A842JC29</accession>
<dbReference type="AlphaFoldDB" id="A0A842JC29"/>